<proteinExistence type="inferred from homology"/>
<dbReference type="InterPro" id="IPR013324">
    <property type="entry name" value="RNA_pol_sigma_r3/r4-like"/>
</dbReference>
<dbReference type="InterPro" id="IPR013249">
    <property type="entry name" value="RNA_pol_sigma70_r4_t2"/>
</dbReference>
<evidence type="ECO:0000313" key="10">
    <source>
        <dbReference type="Proteomes" id="UP000183760"/>
    </source>
</evidence>
<evidence type="ECO:0000313" key="11">
    <source>
        <dbReference type="Proteomes" id="UP000321514"/>
    </source>
</evidence>
<dbReference type="RefSeq" id="WP_074955430.1">
    <property type="nucleotide sequence ID" value="NZ_BJXR01000033.1"/>
</dbReference>
<dbReference type="InterPro" id="IPR013325">
    <property type="entry name" value="RNA_pol_sigma_r2"/>
</dbReference>
<dbReference type="InterPro" id="IPR032710">
    <property type="entry name" value="NTF2-like_dom_sf"/>
</dbReference>
<protein>
    <submittedName>
        <fullName evidence="8">DNA-directed RNA polymerase sigma-70 factor</fullName>
    </submittedName>
    <submittedName>
        <fullName evidence="9">RNA polymerase, sigma subunit, ECF family</fullName>
    </submittedName>
</protein>
<evidence type="ECO:0000256" key="4">
    <source>
        <dbReference type="ARBA" id="ARBA00023082"/>
    </source>
</evidence>
<dbReference type="NCBIfam" id="TIGR02960">
    <property type="entry name" value="SigX5"/>
    <property type="match status" value="1"/>
</dbReference>
<dbReference type="EMBL" id="BJXR01000033">
    <property type="protein sequence ID" value="GEN09247.1"/>
    <property type="molecule type" value="Genomic_DNA"/>
</dbReference>
<dbReference type="GO" id="GO:0003677">
    <property type="term" value="F:DNA binding"/>
    <property type="evidence" value="ECO:0007669"/>
    <property type="project" value="InterPro"/>
</dbReference>
<evidence type="ECO:0000259" key="7">
    <source>
        <dbReference type="Pfam" id="PF08281"/>
    </source>
</evidence>
<dbReference type="InterPro" id="IPR007627">
    <property type="entry name" value="RNA_pol_sigma70_r2"/>
</dbReference>
<comment type="caution">
    <text evidence="8">The sequence shown here is derived from an EMBL/GenBank/DDBJ whole genome shotgun (WGS) entry which is preliminary data.</text>
</comment>
<dbReference type="Gene3D" id="3.10.450.50">
    <property type="match status" value="1"/>
</dbReference>
<sequence length="326" mass="35582">MAEGPSPAPQAALLAMEEHRTALTGHCYRMLGSVAEAEDAVQETFVRALGHLEHFEGRSSARTWLYRIATHRCIDVLQERAHRVRPMELGPPGPLDAPLGERPGEEWLEPVPDALVVPSHASPAELVMMRQSIRLAFVAALQHLPPRQRAALLLTEVLDWSAAEVAEALELTVPAVNSALQRARATLATKDVSAPRAALSEQQASLVDRYVDAFERYDMAALTALLHQEVNMSMPPLSLWIRGPQQVALWMEGRGAACRGSRLVPVSANGAPAFGQYKPGGPDGMLAPWALNVLEIEGEHIVGLNYFLDAKTLFPRFGLPPFLPAR</sequence>
<dbReference type="InterPro" id="IPR036388">
    <property type="entry name" value="WH-like_DNA-bd_sf"/>
</dbReference>
<dbReference type="PANTHER" id="PTHR43133">
    <property type="entry name" value="RNA POLYMERASE ECF-TYPE SIGMA FACTO"/>
    <property type="match status" value="1"/>
</dbReference>
<dbReference type="InterPro" id="IPR014305">
    <property type="entry name" value="RNA_pol_sigma-G_actinobac"/>
</dbReference>
<dbReference type="EMBL" id="FOIB01000005">
    <property type="protein sequence ID" value="SEU16780.1"/>
    <property type="molecule type" value="Genomic_DNA"/>
</dbReference>
<dbReference type="Gene3D" id="1.10.1740.10">
    <property type="match status" value="1"/>
</dbReference>
<comment type="subunit">
    <text evidence="2">Interacts transiently with the RNA polymerase catalytic core formed by RpoA, RpoB, RpoC and RpoZ (2 alpha, 1 beta, 1 beta' and 1 omega subunit) to form the RNA polymerase holoenzyme that can initiate transcription.</text>
</comment>
<evidence type="ECO:0000256" key="3">
    <source>
        <dbReference type="ARBA" id="ARBA00023015"/>
    </source>
</evidence>
<keyword evidence="4" id="KW-0731">Sigma factor</keyword>
<evidence type="ECO:0000313" key="8">
    <source>
        <dbReference type="EMBL" id="GEN09247.1"/>
    </source>
</evidence>
<dbReference type="Proteomes" id="UP000183760">
    <property type="component" value="Unassembled WGS sequence"/>
</dbReference>
<dbReference type="SUPFAM" id="SSF88659">
    <property type="entry name" value="Sigma3 and sigma4 domains of RNA polymerase sigma factors"/>
    <property type="match status" value="1"/>
</dbReference>
<keyword evidence="3" id="KW-0805">Transcription regulation</keyword>
<keyword evidence="10" id="KW-1185">Reference proteome</keyword>
<evidence type="ECO:0000256" key="5">
    <source>
        <dbReference type="ARBA" id="ARBA00023163"/>
    </source>
</evidence>
<evidence type="ECO:0000313" key="9">
    <source>
        <dbReference type="EMBL" id="SEU16780.1"/>
    </source>
</evidence>
<dbReference type="InterPro" id="IPR039425">
    <property type="entry name" value="RNA_pol_sigma-70-like"/>
</dbReference>
<dbReference type="Pfam" id="PF04542">
    <property type="entry name" value="Sigma70_r2"/>
    <property type="match status" value="1"/>
</dbReference>
<organism evidence="8 11">
    <name type="scientific">Myxococcus fulvus</name>
    <dbReference type="NCBI Taxonomy" id="33"/>
    <lineage>
        <taxon>Bacteria</taxon>
        <taxon>Pseudomonadati</taxon>
        <taxon>Myxococcota</taxon>
        <taxon>Myxococcia</taxon>
        <taxon>Myxococcales</taxon>
        <taxon>Cystobacterineae</taxon>
        <taxon>Myxococcaceae</taxon>
        <taxon>Myxococcus</taxon>
    </lineage>
</organism>
<dbReference type="Proteomes" id="UP000321514">
    <property type="component" value="Unassembled WGS sequence"/>
</dbReference>
<keyword evidence="5" id="KW-0804">Transcription</keyword>
<dbReference type="InterPro" id="IPR014284">
    <property type="entry name" value="RNA_pol_sigma-70_dom"/>
</dbReference>
<dbReference type="GO" id="GO:0000428">
    <property type="term" value="C:DNA-directed RNA polymerase complex"/>
    <property type="evidence" value="ECO:0007669"/>
    <property type="project" value="UniProtKB-KW"/>
</dbReference>
<dbReference type="PANTHER" id="PTHR43133:SF65">
    <property type="entry name" value="ECF RNA POLYMERASE SIGMA FACTOR SIGG"/>
    <property type="match status" value="1"/>
</dbReference>
<evidence type="ECO:0000256" key="2">
    <source>
        <dbReference type="ARBA" id="ARBA00011344"/>
    </source>
</evidence>
<dbReference type="NCBIfam" id="TIGR02937">
    <property type="entry name" value="sigma70-ECF"/>
    <property type="match status" value="1"/>
</dbReference>
<keyword evidence="8" id="KW-0240">DNA-directed RNA polymerase</keyword>
<comment type="similarity">
    <text evidence="1">Belongs to the sigma-70 factor family. ECF subfamily.</text>
</comment>
<dbReference type="CDD" id="cd06171">
    <property type="entry name" value="Sigma70_r4"/>
    <property type="match status" value="1"/>
</dbReference>
<dbReference type="OrthoDB" id="9794372at2"/>
<dbReference type="NCBIfam" id="NF006089">
    <property type="entry name" value="PRK08241.1"/>
    <property type="match status" value="1"/>
</dbReference>
<feature type="domain" description="RNA polymerase sigma-70 region 2" evidence="6">
    <location>
        <begin position="17"/>
        <end position="80"/>
    </location>
</feature>
<evidence type="ECO:0000256" key="1">
    <source>
        <dbReference type="ARBA" id="ARBA00010641"/>
    </source>
</evidence>
<dbReference type="SUPFAM" id="SSF54427">
    <property type="entry name" value="NTF2-like"/>
    <property type="match status" value="1"/>
</dbReference>
<dbReference type="STRING" id="1334629.MFUL124B02_27790"/>
<dbReference type="AlphaFoldDB" id="A0A511T5N7"/>
<dbReference type="SUPFAM" id="SSF88946">
    <property type="entry name" value="Sigma2 domain of RNA polymerase sigma factors"/>
    <property type="match status" value="1"/>
</dbReference>
<feature type="domain" description="RNA polymerase sigma factor 70 region 4 type 2" evidence="7">
    <location>
        <begin position="135"/>
        <end position="187"/>
    </location>
</feature>
<gene>
    <name evidence="8" type="ORF">MFU01_42840</name>
    <name evidence="9" type="ORF">SAMN05443572_105501</name>
</gene>
<reference evidence="8 11" key="2">
    <citation type="submission" date="2019-07" db="EMBL/GenBank/DDBJ databases">
        <title>Whole genome shotgun sequence of Myxococcus fulvus NBRC 100333.</title>
        <authorList>
            <person name="Hosoyama A."/>
            <person name="Uohara A."/>
            <person name="Ohji S."/>
            <person name="Ichikawa N."/>
        </authorList>
    </citation>
    <scope>NUCLEOTIDE SEQUENCE [LARGE SCALE GENOMIC DNA]</scope>
    <source>
        <strain evidence="8 11">NBRC 100333</strain>
    </source>
</reference>
<dbReference type="GO" id="GO:0016987">
    <property type="term" value="F:sigma factor activity"/>
    <property type="evidence" value="ECO:0007669"/>
    <property type="project" value="UniProtKB-KW"/>
</dbReference>
<reference evidence="9 10" key="1">
    <citation type="submission" date="2016-10" db="EMBL/GenBank/DDBJ databases">
        <authorList>
            <person name="Varghese N."/>
            <person name="Submissions S."/>
        </authorList>
    </citation>
    <scope>NUCLEOTIDE SEQUENCE [LARGE SCALE GENOMIC DNA]</scope>
    <source>
        <strain evidence="9 10">DSM 16525</strain>
    </source>
</reference>
<name>A0A511T5N7_MYXFU</name>
<dbReference type="Pfam" id="PF08281">
    <property type="entry name" value="Sigma70_r4_2"/>
    <property type="match status" value="1"/>
</dbReference>
<evidence type="ECO:0000259" key="6">
    <source>
        <dbReference type="Pfam" id="PF04542"/>
    </source>
</evidence>
<dbReference type="GO" id="GO:0006352">
    <property type="term" value="P:DNA-templated transcription initiation"/>
    <property type="evidence" value="ECO:0007669"/>
    <property type="project" value="InterPro"/>
</dbReference>
<accession>A0A511T5N7</accession>
<dbReference type="Gene3D" id="1.10.10.10">
    <property type="entry name" value="Winged helix-like DNA-binding domain superfamily/Winged helix DNA-binding domain"/>
    <property type="match status" value="1"/>
</dbReference>